<dbReference type="PANTHER" id="PTHR21366">
    <property type="entry name" value="GLYOXALASE FAMILY PROTEIN"/>
    <property type="match status" value="1"/>
</dbReference>
<dbReference type="PROSITE" id="PS51819">
    <property type="entry name" value="VOC"/>
    <property type="match status" value="1"/>
</dbReference>
<dbReference type="OrthoDB" id="192739at2"/>
<proteinExistence type="predicted"/>
<dbReference type="AlphaFoldDB" id="A0A1M5XKM1"/>
<dbReference type="Pfam" id="PF00903">
    <property type="entry name" value="Glyoxalase"/>
    <property type="match status" value="1"/>
</dbReference>
<dbReference type="Proteomes" id="UP000184212">
    <property type="component" value="Unassembled WGS sequence"/>
</dbReference>
<dbReference type="Gene3D" id="3.10.180.10">
    <property type="entry name" value="2,3-Dihydroxybiphenyl 1,2-Dioxygenase, domain 1"/>
    <property type="match status" value="1"/>
</dbReference>
<protein>
    <submittedName>
        <fullName evidence="2">Glyoxalase-like domain-containing protein</fullName>
    </submittedName>
</protein>
<dbReference type="PANTHER" id="PTHR21366:SF22">
    <property type="entry name" value="VOC DOMAIN-CONTAINING PROTEIN"/>
    <property type="match status" value="1"/>
</dbReference>
<name>A0A1M5XKM1_9BACT</name>
<evidence type="ECO:0000313" key="3">
    <source>
        <dbReference type="Proteomes" id="UP000184212"/>
    </source>
</evidence>
<accession>A0A1M5XKM1</accession>
<reference evidence="2 3" key="1">
    <citation type="submission" date="2016-11" db="EMBL/GenBank/DDBJ databases">
        <authorList>
            <person name="Jaros S."/>
            <person name="Januszkiewicz K."/>
            <person name="Wedrychowicz H."/>
        </authorList>
    </citation>
    <scope>NUCLEOTIDE SEQUENCE [LARGE SCALE GENOMIC DNA]</scope>
    <source>
        <strain evidence="2 3">DSM 24574</strain>
    </source>
</reference>
<dbReference type="EMBL" id="FQWQ01000006">
    <property type="protein sequence ID" value="SHH99793.1"/>
    <property type="molecule type" value="Genomic_DNA"/>
</dbReference>
<dbReference type="InterPro" id="IPR050383">
    <property type="entry name" value="GlyoxalaseI/FosfomycinResist"/>
</dbReference>
<dbReference type="SUPFAM" id="SSF54593">
    <property type="entry name" value="Glyoxalase/Bleomycin resistance protein/Dihydroxybiphenyl dioxygenase"/>
    <property type="match status" value="1"/>
</dbReference>
<sequence length="130" mass="14707">MNIVKIKETCLYVHDLEVARNFYHDVLGLPVISYLPGKHLFLRAGGSVLLCFNPDDSKTKKSPPAHYGEGRQHFAFEVPKEDYERTKAEIKGKGITIIDEVIWSSGKESFYFHDPAGNILEVLPDSGIWD</sequence>
<dbReference type="RefSeq" id="WP_073143112.1">
    <property type="nucleotide sequence ID" value="NZ_FQWQ01000006.1"/>
</dbReference>
<organism evidence="2 3">
    <name type="scientific">Chryseolinea serpens</name>
    <dbReference type="NCBI Taxonomy" id="947013"/>
    <lineage>
        <taxon>Bacteria</taxon>
        <taxon>Pseudomonadati</taxon>
        <taxon>Bacteroidota</taxon>
        <taxon>Cytophagia</taxon>
        <taxon>Cytophagales</taxon>
        <taxon>Fulvivirgaceae</taxon>
        <taxon>Chryseolinea</taxon>
    </lineage>
</organism>
<gene>
    <name evidence="2" type="ORF">SAMN04488109_6619</name>
</gene>
<feature type="domain" description="VOC" evidence="1">
    <location>
        <begin position="5"/>
        <end position="125"/>
    </location>
</feature>
<dbReference type="InterPro" id="IPR029068">
    <property type="entry name" value="Glyas_Bleomycin-R_OHBP_Dase"/>
</dbReference>
<keyword evidence="3" id="KW-1185">Reference proteome</keyword>
<dbReference type="InterPro" id="IPR037523">
    <property type="entry name" value="VOC_core"/>
</dbReference>
<evidence type="ECO:0000259" key="1">
    <source>
        <dbReference type="PROSITE" id="PS51819"/>
    </source>
</evidence>
<evidence type="ECO:0000313" key="2">
    <source>
        <dbReference type="EMBL" id="SHH99793.1"/>
    </source>
</evidence>
<dbReference type="STRING" id="947013.SAMN04488109_6619"/>
<dbReference type="InterPro" id="IPR004360">
    <property type="entry name" value="Glyas_Fos-R_dOase_dom"/>
</dbReference>